<dbReference type="PANTHER" id="PTHR11019:SF190">
    <property type="entry name" value="ARAC-FAMILY REGULATORY PROTEIN"/>
    <property type="match status" value="1"/>
</dbReference>
<keyword evidence="1" id="KW-0678">Repressor</keyword>
<dbReference type="GO" id="GO:0003700">
    <property type="term" value="F:DNA-binding transcription factor activity"/>
    <property type="evidence" value="ECO:0007669"/>
    <property type="project" value="InterPro"/>
</dbReference>
<dbReference type="PROSITE" id="PS00041">
    <property type="entry name" value="HTH_ARAC_FAMILY_1"/>
    <property type="match status" value="1"/>
</dbReference>
<reference evidence="6 7" key="1">
    <citation type="journal article" date="2017" name="Antonie Van Leeuwenhoek">
        <title>Phylogenomic resolution of the bacterial genus Pantoea and its relationship with Erwinia and Tatumella.</title>
        <authorList>
            <person name="Palmer M."/>
            <person name="Steenkamp E.T."/>
            <person name="Coetzee M.P."/>
            <person name="Chan W.Y."/>
            <person name="van Zyl E."/>
            <person name="De Maayer P."/>
            <person name="Coutinho T.A."/>
            <person name="Blom J."/>
            <person name="Smits T.H."/>
            <person name="Duffy B."/>
            <person name="Venter S.N."/>
        </authorList>
    </citation>
    <scope>NUCLEOTIDE SEQUENCE [LARGE SCALE GENOMIC DNA]</scope>
    <source>
        <strain evidence="6 7">LMG 26275</strain>
    </source>
</reference>
<dbReference type="InterPro" id="IPR018062">
    <property type="entry name" value="HTH_AraC-typ_CS"/>
</dbReference>
<dbReference type="Gene3D" id="2.60.120.10">
    <property type="entry name" value="Jelly Rolls"/>
    <property type="match status" value="1"/>
</dbReference>
<dbReference type="PANTHER" id="PTHR11019">
    <property type="entry name" value="HTH-TYPE TRANSCRIPTIONAL REGULATOR NIMR"/>
    <property type="match status" value="1"/>
</dbReference>
<dbReference type="EMBL" id="MLFR01000009">
    <property type="protein sequence ID" value="ORM69412.1"/>
    <property type="molecule type" value="Genomic_DNA"/>
</dbReference>
<feature type="domain" description="HTH araC/xylS-type" evidence="5">
    <location>
        <begin position="160"/>
        <end position="257"/>
    </location>
</feature>
<comment type="caution">
    <text evidence="6">The sequence shown here is derived from an EMBL/GenBank/DDBJ whole genome shotgun (WGS) entry which is preliminary data.</text>
</comment>
<sequence length="259" mass="29729">MNLQVEYQAPIDAPLLRFFMRYDEANAKTEYLSHAHDWGQVIFVTSHVLEMEVEGERLLAPSDMPVWIPASHRHGSYNHGHARFRTLNIAADLCVGMPKKACLLHVDAIVHAIMNDFARRTVEQPISESDWRLCEVLIDRLRLAPVHTSYLPMSDDKFLAPILRALEENPGDNTTLAQWAKRVFTTERTLARRCQQLLQMSFSEWRQRLRFLRTIALLEQGCSVQSIAYELGYSSASALIVMFQQQAGTTPDRYRSRLG</sequence>
<dbReference type="InterPro" id="IPR018060">
    <property type="entry name" value="HTH_AraC"/>
</dbReference>
<dbReference type="SUPFAM" id="SSF46689">
    <property type="entry name" value="Homeodomain-like"/>
    <property type="match status" value="1"/>
</dbReference>
<dbReference type="Pfam" id="PF12833">
    <property type="entry name" value="HTH_18"/>
    <property type="match status" value="1"/>
</dbReference>
<dbReference type="Proteomes" id="UP000193558">
    <property type="component" value="Unassembled WGS sequence"/>
</dbReference>
<dbReference type="CDD" id="cd06124">
    <property type="entry name" value="cupin_NimR-like_N"/>
    <property type="match status" value="1"/>
</dbReference>
<evidence type="ECO:0000313" key="6">
    <source>
        <dbReference type="EMBL" id="ORM69412.1"/>
    </source>
</evidence>
<evidence type="ECO:0000256" key="4">
    <source>
        <dbReference type="ARBA" id="ARBA00023163"/>
    </source>
</evidence>
<dbReference type="SUPFAM" id="SSF51182">
    <property type="entry name" value="RmlC-like cupins"/>
    <property type="match status" value="1"/>
</dbReference>
<dbReference type="Gene3D" id="1.10.10.60">
    <property type="entry name" value="Homeodomain-like"/>
    <property type="match status" value="1"/>
</dbReference>
<keyword evidence="4" id="KW-0804">Transcription</keyword>
<keyword evidence="2" id="KW-0805">Transcription regulation</keyword>
<dbReference type="RefSeq" id="WP_084934579.1">
    <property type="nucleotide sequence ID" value="NZ_MLFR01000009.1"/>
</dbReference>
<gene>
    <name evidence="6" type="ORF">HA51_10995</name>
</gene>
<name>A0A1X1CYB0_9GAMM</name>
<dbReference type="InterPro" id="IPR014710">
    <property type="entry name" value="RmlC-like_jellyroll"/>
</dbReference>
<dbReference type="SMART" id="SM00342">
    <property type="entry name" value="HTH_ARAC"/>
    <property type="match status" value="1"/>
</dbReference>
<protein>
    <submittedName>
        <fullName evidence="6">AraC family transcriptional regulator</fullName>
    </submittedName>
</protein>
<dbReference type="InterPro" id="IPR009057">
    <property type="entry name" value="Homeodomain-like_sf"/>
</dbReference>
<dbReference type="STRING" id="1076550.LH22_08770"/>
<evidence type="ECO:0000256" key="3">
    <source>
        <dbReference type="ARBA" id="ARBA00023125"/>
    </source>
</evidence>
<keyword evidence="3" id="KW-0238">DNA-binding</keyword>
<evidence type="ECO:0000259" key="5">
    <source>
        <dbReference type="PROSITE" id="PS01124"/>
    </source>
</evidence>
<dbReference type="GO" id="GO:0043565">
    <property type="term" value="F:sequence-specific DNA binding"/>
    <property type="evidence" value="ECO:0007669"/>
    <property type="project" value="InterPro"/>
</dbReference>
<proteinExistence type="predicted"/>
<dbReference type="PROSITE" id="PS01124">
    <property type="entry name" value="HTH_ARAC_FAMILY_2"/>
    <property type="match status" value="1"/>
</dbReference>
<evidence type="ECO:0000256" key="1">
    <source>
        <dbReference type="ARBA" id="ARBA00022491"/>
    </source>
</evidence>
<dbReference type="FunFam" id="1.10.10.60:FF:000132">
    <property type="entry name" value="AraC family transcriptional regulator"/>
    <property type="match status" value="1"/>
</dbReference>
<accession>A0A1X1CYB0</accession>
<dbReference type="InterPro" id="IPR011051">
    <property type="entry name" value="RmlC_Cupin_sf"/>
</dbReference>
<evidence type="ECO:0000313" key="7">
    <source>
        <dbReference type="Proteomes" id="UP000193558"/>
    </source>
</evidence>
<evidence type="ECO:0000256" key="2">
    <source>
        <dbReference type="ARBA" id="ARBA00023015"/>
    </source>
</evidence>
<dbReference type="OrthoDB" id="5949386at2"/>
<dbReference type="AlphaFoldDB" id="A0A1X1CYB0"/>
<organism evidence="6 7">
    <name type="scientific">Pantoea rwandensis</name>
    <dbReference type="NCBI Taxonomy" id="1076550"/>
    <lineage>
        <taxon>Bacteria</taxon>
        <taxon>Pseudomonadati</taxon>
        <taxon>Pseudomonadota</taxon>
        <taxon>Gammaproteobacteria</taxon>
        <taxon>Enterobacterales</taxon>
        <taxon>Erwiniaceae</taxon>
        <taxon>Pantoea</taxon>
    </lineage>
</organism>